<dbReference type="Gene3D" id="1.10.443.10">
    <property type="entry name" value="Intergrase catalytic core"/>
    <property type="match status" value="1"/>
</dbReference>
<dbReference type="OrthoDB" id="9801717at2"/>
<proteinExistence type="predicted"/>
<dbReference type="InterPro" id="IPR002104">
    <property type="entry name" value="Integrase_catalytic"/>
</dbReference>
<dbReference type="AlphaFoldDB" id="A0A413IMC1"/>
<dbReference type="SUPFAM" id="SSF56349">
    <property type="entry name" value="DNA breaking-rejoining enzymes"/>
    <property type="match status" value="1"/>
</dbReference>
<dbReference type="Proteomes" id="UP000286063">
    <property type="component" value="Unassembled WGS sequence"/>
</dbReference>
<dbReference type="InterPro" id="IPR013762">
    <property type="entry name" value="Integrase-like_cat_sf"/>
</dbReference>
<dbReference type="Pfam" id="PF00589">
    <property type="entry name" value="Phage_integrase"/>
    <property type="match status" value="1"/>
</dbReference>
<comment type="caution">
    <text evidence="3">The sequence shown here is derived from an EMBL/GenBank/DDBJ whole genome shotgun (WGS) entry which is preliminary data.</text>
</comment>
<gene>
    <name evidence="3" type="ORF">DXA50_11160</name>
</gene>
<evidence type="ECO:0000256" key="1">
    <source>
        <dbReference type="ARBA" id="ARBA00023172"/>
    </source>
</evidence>
<dbReference type="PROSITE" id="PS51898">
    <property type="entry name" value="TYR_RECOMBINASE"/>
    <property type="match status" value="1"/>
</dbReference>
<dbReference type="GO" id="GO:0003677">
    <property type="term" value="F:DNA binding"/>
    <property type="evidence" value="ECO:0007669"/>
    <property type="project" value="InterPro"/>
</dbReference>
<reference evidence="3 4" key="1">
    <citation type="submission" date="2018-08" db="EMBL/GenBank/DDBJ databases">
        <title>A genome reference for cultivated species of the human gut microbiota.</title>
        <authorList>
            <person name="Zou Y."/>
            <person name="Xue W."/>
            <person name="Luo G."/>
        </authorList>
    </citation>
    <scope>NUCLEOTIDE SEQUENCE [LARGE SCALE GENOMIC DNA]</scope>
    <source>
        <strain evidence="3 4">OF02-7</strain>
    </source>
</reference>
<evidence type="ECO:0000313" key="4">
    <source>
        <dbReference type="Proteomes" id="UP000286063"/>
    </source>
</evidence>
<dbReference type="EMBL" id="QSCR01000018">
    <property type="protein sequence ID" value="RGY16709.1"/>
    <property type="molecule type" value="Genomic_DNA"/>
</dbReference>
<organism evidence="3 4">
    <name type="scientific">Butyricimonas virosa</name>
    <dbReference type="NCBI Taxonomy" id="544645"/>
    <lineage>
        <taxon>Bacteria</taxon>
        <taxon>Pseudomonadati</taxon>
        <taxon>Bacteroidota</taxon>
        <taxon>Bacteroidia</taxon>
        <taxon>Bacteroidales</taxon>
        <taxon>Odoribacteraceae</taxon>
        <taxon>Butyricimonas</taxon>
    </lineage>
</organism>
<feature type="domain" description="Tyr recombinase" evidence="2">
    <location>
        <begin position="1"/>
        <end position="161"/>
    </location>
</feature>
<dbReference type="PANTHER" id="PTHR30349">
    <property type="entry name" value="PHAGE INTEGRASE-RELATED"/>
    <property type="match status" value="1"/>
</dbReference>
<protein>
    <recommendedName>
        <fullName evidence="2">Tyr recombinase domain-containing protein</fullName>
    </recommendedName>
</protein>
<sequence>MCLTSSFFYLESRRFSPEKKRAETTENKRSTLFFTGHLKKDVEVGITGKMLEAIHDYIVCRGDITESDYLFVSHARGYKEAKLNPVMVSRIVKRRLREIGLDSKFLTCHSLRHTAAILSLKAGATIYDVQQMLGHVSIETTKIYLRAIEEETRINNRAVHTLDELF</sequence>
<evidence type="ECO:0000259" key="2">
    <source>
        <dbReference type="PROSITE" id="PS51898"/>
    </source>
</evidence>
<dbReference type="InterPro" id="IPR050090">
    <property type="entry name" value="Tyrosine_recombinase_XerCD"/>
</dbReference>
<dbReference type="InterPro" id="IPR011010">
    <property type="entry name" value="DNA_brk_join_enz"/>
</dbReference>
<evidence type="ECO:0000313" key="3">
    <source>
        <dbReference type="EMBL" id="RGY16709.1"/>
    </source>
</evidence>
<accession>A0A413IMC1</accession>
<dbReference type="GO" id="GO:0015074">
    <property type="term" value="P:DNA integration"/>
    <property type="evidence" value="ECO:0007669"/>
    <property type="project" value="InterPro"/>
</dbReference>
<dbReference type="GO" id="GO:0006310">
    <property type="term" value="P:DNA recombination"/>
    <property type="evidence" value="ECO:0007669"/>
    <property type="project" value="UniProtKB-KW"/>
</dbReference>
<name>A0A413IMC1_9BACT</name>
<keyword evidence="1" id="KW-0233">DNA recombination</keyword>
<dbReference type="RefSeq" id="WP_117722883.1">
    <property type="nucleotide sequence ID" value="NZ_QSSO01000057.1"/>
</dbReference>